<feature type="binding site" evidence="6">
    <location>
        <position position="230"/>
    </location>
    <ligand>
        <name>S-adenosyl-L-methionine</name>
        <dbReference type="ChEBI" id="CHEBI:59789"/>
    </ligand>
</feature>
<evidence type="ECO:0000256" key="2">
    <source>
        <dbReference type="ARBA" id="ARBA00022490"/>
    </source>
</evidence>
<dbReference type="GO" id="GO:0005829">
    <property type="term" value="C:cytosol"/>
    <property type="evidence" value="ECO:0007669"/>
    <property type="project" value="TreeGrafter"/>
</dbReference>
<keyword evidence="5 6" id="KW-0949">S-adenosyl-L-methionine</keyword>
<accession>A0A370DPE8</accession>
<dbReference type="EMBL" id="QFXE01000008">
    <property type="protein sequence ID" value="RDH86797.1"/>
    <property type="molecule type" value="Genomic_DNA"/>
</dbReference>
<reference evidence="7 8" key="1">
    <citation type="journal article" date="2018" name="ISME J.">
        <title>Endosymbiont genomes yield clues of tubeworm success.</title>
        <authorList>
            <person name="Li Y."/>
            <person name="Liles M.R."/>
            <person name="Halanych K.M."/>
        </authorList>
    </citation>
    <scope>NUCLEOTIDE SEQUENCE [LARGE SCALE GENOMIC DNA]</scope>
    <source>
        <strain evidence="7">A1462</strain>
    </source>
</reference>
<dbReference type="NCBIfam" id="TIGR00406">
    <property type="entry name" value="prmA"/>
    <property type="match status" value="1"/>
</dbReference>
<keyword evidence="7" id="KW-0689">Ribosomal protein</keyword>
<dbReference type="Pfam" id="PF06325">
    <property type="entry name" value="PrmA"/>
    <property type="match status" value="1"/>
</dbReference>
<sequence>MPSWLQLSIETDASKAPLLEILFEALGALSVTLGDAGDQPLLEPKPGEEKLWQNTRVTALFEGTHDTDQLRAEINRTLKEEITRNLQVERLEDRAWERAWLDQFRPMKFGRRLWVCPDGQLPDDPEAVVVELDPGLAFGTGTHPTTALCLAWLDGQNLKGKTIIDYGCGSGILAIAALRLGAAAAIAIDYDPQALQATKDNAQKNSVADRLSIHLPEDTPEAQADLLIANILAGPLIELAPQLGTLMKPNTPFALSGILQEQAAMVSQAYASFATMDSPQQKEEWMLLRGRKTIA</sequence>
<organism evidence="7 8">
    <name type="scientific">endosymbiont of Escarpia spicata</name>
    <dbReference type="NCBI Taxonomy" id="2200908"/>
    <lineage>
        <taxon>Bacteria</taxon>
        <taxon>Pseudomonadati</taxon>
        <taxon>Pseudomonadota</taxon>
        <taxon>Gammaproteobacteria</taxon>
        <taxon>sulfur-oxidizing symbionts</taxon>
    </lineage>
</organism>
<dbReference type="GO" id="GO:0032259">
    <property type="term" value="P:methylation"/>
    <property type="evidence" value="ECO:0007669"/>
    <property type="project" value="UniProtKB-KW"/>
</dbReference>
<comment type="similarity">
    <text evidence="1 6">Belongs to the methyltransferase superfamily. PrmA family.</text>
</comment>
<evidence type="ECO:0000256" key="6">
    <source>
        <dbReference type="HAMAP-Rule" id="MF_00735"/>
    </source>
</evidence>
<proteinExistence type="inferred from homology"/>
<feature type="binding site" evidence="6">
    <location>
        <position position="189"/>
    </location>
    <ligand>
        <name>S-adenosyl-L-methionine</name>
        <dbReference type="ChEBI" id="CHEBI:59789"/>
    </ligand>
</feature>
<dbReference type="AlphaFoldDB" id="A0A370DPE8"/>
<evidence type="ECO:0000256" key="4">
    <source>
        <dbReference type="ARBA" id="ARBA00022679"/>
    </source>
</evidence>
<gene>
    <name evidence="6" type="primary">prmA</name>
    <name evidence="7" type="ORF">DIZ78_07870</name>
</gene>
<dbReference type="GO" id="GO:0016279">
    <property type="term" value="F:protein-lysine N-methyltransferase activity"/>
    <property type="evidence" value="ECO:0007669"/>
    <property type="project" value="TreeGrafter"/>
</dbReference>
<feature type="binding site" evidence="6">
    <location>
        <position position="167"/>
    </location>
    <ligand>
        <name>S-adenosyl-L-methionine</name>
        <dbReference type="ChEBI" id="CHEBI:59789"/>
    </ligand>
</feature>
<dbReference type="InterPro" id="IPR029063">
    <property type="entry name" value="SAM-dependent_MTases_sf"/>
</dbReference>
<dbReference type="Proteomes" id="UP000254771">
    <property type="component" value="Unassembled WGS sequence"/>
</dbReference>
<comment type="catalytic activity">
    <reaction evidence="6">
        <text>L-lysyl-[protein] + 3 S-adenosyl-L-methionine = N(6),N(6),N(6)-trimethyl-L-lysyl-[protein] + 3 S-adenosyl-L-homocysteine + 3 H(+)</text>
        <dbReference type="Rhea" id="RHEA:54192"/>
        <dbReference type="Rhea" id="RHEA-COMP:9752"/>
        <dbReference type="Rhea" id="RHEA-COMP:13826"/>
        <dbReference type="ChEBI" id="CHEBI:15378"/>
        <dbReference type="ChEBI" id="CHEBI:29969"/>
        <dbReference type="ChEBI" id="CHEBI:57856"/>
        <dbReference type="ChEBI" id="CHEBI:59789"/>
        <dbReference type="ChEBI" id="CHEBI:61961"/>
    </reaction>
</comment>
<dbReference type="PANTHER" id="PTHR43648">
    <property type="entry name" value="ELECTRON TRANSFER FLAVOPROTEIN BETA SUBUNIT LYSINE METHYLTRANSFERASE"/>
    <property type="match status" value="1"/>
</dbReference>
<protein>
    <recommendedName>
        <fullName evidence="6">Ribosomal protein L11 methyltransferase</fullName>
        <shortName evidence="6">L11 Mtase</shortName>
        <ecNumber evidence="6">2.1.1.-</ecNumber>
    </recommendedName>
</protein>
<dbReference type="InterPro" id="IPR004498">
    <property type="entry name" value="Ribosomal_PrmA_MeTrfase"/>
</dbReference>
<dbReference type="SUPFAM" id="SSF53335">
    <property type="entry name" value="S-adenosyl-L-methionine-dependent methyltransferases"/>
    <property type="match status" value="1"/>
</dbReference>
<dbReference type="InterPro" id="IPR050078">
    <property type="entry name" value="Ribosomal_L11_MeTrfase_PrmA"/>
</dbReference>
<dbReference type="PIRSF" id="PIRSF000401">
    <property type="entry name" value="RPL11_MTase"/>
    <property type="match status" value="1"/>
</dbReference>
<evidence type="ECO:0000256" key="5">
    <source>
        <dbReference type="ARBA" id="ARBA00022691"/>
    </source>
</evidence>
<keyword evidence="7" id="KW-0687">Ribonucleoprotein</keyword>
<dbReference type="HAMAP" id="MF_00735">
    <property type="entry name" value="Methyltr_PrmA"/>
    <property type="match status" value="1"/>
</dbReference>
<evidence type="ECO:0000256" key="3">
    <source>
        <dbReference type="ARBA" id="ARBA00022603"/>
    </source>
</evidence>
<evidence type="ECO:0000313" key="7">
    <source>
        <dbReference type="EMBL" id="RDH86797.1"/>
    </source>
</evidence>
<comment type="subcellular location">
    <subcellularLocation>
        <location evidence="6">Cytoplasm</location>
    </subcellularLocation>
</comment>
<dbReference type="EC" id="2.1.1.-" evidence="6"/>
<dbReference type="Gene3D" id="3.40.50.150">
    <property type="entry name" value="Vaccinia Virus protein VP39"/>
    <property type="match status" value="1"/>
</dbReference>
<evidence type="ECO:0000256" key="1">
    <source>
        <dbReference type="ARBA" id="ARBA00009741"/>
    </source>
</evidence>
<dbReference type="GO" id="GO:0005840">
    <property type="term" value="C:ribosome"/>
    <property type="evidence" value="ECO:0007669"/>
    <property type="project" value="UniProtKB-KW"/>
</dbReference>
<comment type="function">
    <text evidence="6">Methylates ribosomal protein L11.</text>
</comment>
<keyword evidence="4 6" id="KW-0808">Transferase</keyword>
<keyword evidence="8" id="KW-1185">Reference proteome</keyword>
<keyword evidence="2 6" id="KW-0963">Cytoplasm</keyword>
<keyword evidence="3 6" id="KW-0489">Methyltransferase</keyword>
<feature type="binding site" evidence="6">
    <location>
        <position position="146"/>
    </location>
    <ligand>
        <name>S-adenosyl-L-methionine</name>
        <dbReference type="ChEBI" id="CHEBI:59789"/>
    </ligand>
</feature>
<name>A0A370DPE8_9GAMM</name>
<evidence type="ECO:0000313" key="8">
    <source>
        <dbReference type="Proteomes" id="UP000254771"/>
    </source>
</evidence>
<dbReference type="PANTHER" id="PTHR43648:SF1">
    <property type="entry name" value="ELECTRON TRANSFER FLAVOPROTEIN BETA SUBUNIT LYSINE METHYLTRANSFERASE"/>
    <property type="match status" value="1"/>
</dbReference>
<comment type="caution">
    <text evidence="7">The sequence shown here is derived from an EMBL/GenBank/DDBJ whole genome shotgun (WGS) entry which is preliminary data.</text>
</comment>